<dbReference type="InterPro" id="IPR047801">
    <property type="entry name" value="Peptidase_C45"/>
</dbReference>
<gene>
    <name evidence="2" type="ORF">CINCED_3A003519</name>
</gene>
<dbReference type="InterPro" id="IPR005079">
    <property type="entry name" value="Peptidase_C45_hydrolase"/>
</dbReference>
<feature type="domain" description="Peptidase C45 hydrolase" evidence="1">
    <location>
        <begin position="132"/>
        <end position="376"/>
    </location>
</feature>
<keyword evidence="3" id="KW-1185">Reference proteome</keyword>
<dbReference type="PANTHER" id="PTHR34180">
    <property type="entry name" value="PEPTIDASE C45"/>
    <property type="match status" value="1"/>
</dbReference>
<dbReference type="Pfam" id="PF03417">
    <property type="entry name" value="AAT"/>
    <property type="match status" value="1"/>
</dbReference>
<protein>
    <submittedName>
        <fullName evidence="2">Peptidase C45</fullName>
    </submittedName>
</protein>
<dbReference type="PANTHER" id="PTHR34180:SF1">
    <property type="entry name" value="BETA-ALANYL-DOPAMINE_CARCININE HYDROLASE"/>
    <property type="match status" value="1"/>
</dbReference>
<organism evidence="2 3">
    <name type="scientific">Cinara cedri</name>
    <dbReference type="NCBI Taxonomy" id="506608"/>
    <lineage>
        <taxon>Eukaryota</taxon>
        <taxon>Metazoa</taxon>
        <taxon>Ecdysozoa</taxon>
        <taxon>Arthropoda</taxon>
        <taxon>Hexapoda</taxon>
        <taxon>Insecta</taxon>
        <taxon>Pterygota</taxon>
        <taxon>Neoptera</taxon>
        <taxon>Paraneoptera</taxon>
        <taxon>Hemiptera</taxon>
        <taxon>Sternorrhyncha</taxon>
        <taxon>Aphidomorpha</taxon>
        <taxon>Aphidoidea</taxon>
        <taxon>Aphididae</taxon>
        <taxon>Lachninae</taxon>
        <taxon>Cinara</taxon>
    </lineage>
</organism>
<dbReference type="Gene3D" id="1.10.10.2120">
    <property type="match status" value="1"/>
</dbReference>
<accession>A0A5E4NFT9</accession>
<dbReference type="AlphaFoldDB" id="A0A5E4NFT9"/>
<dbReference type="Gene3D" id="3.60.60.10">
    <property type="entry name" value="Penicillin V Acylase, Chain A"/>
    <property type="match status" value="1"/>
</dbReference>
<sequence>MSFTEETPPTPPPVLPRRQDYIPVLYVSGSHYEIGHTMGRVYGNMLKQFVAAYEPLKDYLKAFADPKGRKIYDEALAQSRRYFPQYIIEMEGIADGSSVPFEQLFLMTLDDTLPVNLEKGKGPVGCTSILVNQPSLKALGHTEDALTETVNNFILLCAHIIPSDREKGGIFEAREEKFKAITYIGHLSGYASGFNYHGVIFSINTLFVSNPLPNKIPREIITRALLGARADMKEIMSIVLNEGCGTADGFNVNVAFLNEPSEQFVTHTIEVVPDPGNSSAIALNSFPVGQNSLHTNRMLHIKYPELHEEAYNSSLVREARYAQLTKNNLISNVVDLVRVLGNQDDITTYPIFSDSDSARVNTIVLGIFDLDLRVWVLWTNDPLRTPPLLQLPLNFTDLVWPALDEIIIPIPDVLPAMLSDTDKK</sequence>
<dbReference type="NCBIfam" id="NF040521">
    <property type="entry name" value="C45_proenzyme"/>
    <property type="match status" value="1"/>
</dbReference>
<dbReference type="EMBL" id="CABPRJ010001964">
    <property type="protein sequence ID" value="VVC42587.1"/>
    <property type="molecule type" value="Genomic_DNA"/>
</dbReference>
<evidence type="ECO:0000259" key="1">
    <source>
        <dbReference type="Pfam" id="PF03417"/>
    </source>
</evidence>
<name>A0A5E4NFT9_9HEMI</name>
<dbReference type="Proteomes" id="UP000325440">
    <property type="component" value="Unassembled WGS sequence"/>
</dbReference>
<dbReference type="InterPro" id="IPR047794">
    <property type="entry name" value="C45_proenzyme-like"/>
</dbReference>
<proteinExistence type="predicted"/>
<reference evidence="2 3" key="1">
    <citation type="submission" date="2019-08" db="EMBL/GenBank/DDBJ databases">
        <authorList>
            <person name="Alioto T."/>
            <person name="Alioto T."/>
            <person name="Gomez Garrido J."/>
        </authorList>
    </citation>
    <scope>NUCLEOTIDE SEQUENCE [LARGE SCALE GENOMIC DNA]</scope>
</reference>
<evidence type="ECO:0000313" key="3">
    <source>
        <dbReference type="Proteomes" id="UP000325440"/>
    </source>
</evidence>
<evidence type="ECO:0000313" key="2">
    <source>
        <dbReference type="EMBL" id="VVC42587.1"/>
    </source>
</evidence>
<dbReference type="OrthoDB" id="189997at2759"/>